<reference evidence="2 3" key="1">
    <citation type="submission" date="2020-08" db="EMBL/GenBank/DDBJ databases">
        <title>Genomic Encyclopedia of Type Strains, Phase IV (KMG-IV): sequencing the most valuable type-strain genomes for metagenomic binning, comparative biology and taxonomic classification.</title>
        <authorList>
            <person name="Goeker M."/>
        </authorList>
    </citation>
    <scope>NUCLEOTIDE SEQUENCE [LARGE SCALE GENOMIC DNA]</scope>
    <source>
        <strain evidence="2 3">DSM 21769</strain>
    </source>
</reference>
<protein>
    <submittedName>
        <fullName evidence="2">Uncharacterized protein</fullName>
    </submittedName>
</protein>
<keyword evidence="1" id="KW-0472">Membrane</keyword>
<dbReference type="AlphaFoldDB" id="A0A841PU36"/>
<evidence type="ECO:0000256" key="1">
    <source>
        <dbReference type="SAM" id="Phobius"/>
    </source>
</evidence>
<feature type="transmembrane region" description="Helical" evidence="1">
    <location>
        <begin position="40"/>
        <end position="61"/>
    </location>
</feature>
<keyword evidence="1" id="KW-0812">Transmembrane</keyword>
<proteinExistence type="predicted"/>
<name>A0A841PU36_9BACL</name>
<keyword evidence="1" id="KW-1133">Transmembrane helix</keyword>
<feature type="transmembrane region" description="Helical" evidence="1">
    <location>
        <begin position="68"/>
        <end position="89"/>
    </location>
</feature>
<sequence>MTDKELNPLLNKVHGEELVEPKWRTYVYIGFLELKERVNLQGLLTIFGVPSGGLLGIFFLLDWEQMELLHFVTALVFIAIVFAMGSLYIKALAEDVMSNPDTKHFNVAVYKRKRPLEYEALSNLALERDYAHTMSQEITAVIEKNANIDEITQIAHEYEMLLEEAIKDAEEYKNDIQYIFQILAQFKTHLNLMARDRFNLSVIDYGVQYSLYKQIEDQLILVDYAGGEIEVLDEEISVLNNEHPYVQALRLGGGKESQFNKEDGTIRWTMKMYDDRNWVFTIYIRETDDPEVKDLLEGSESSIMRLTVIQDMLYFCCLIVNKLNELRQDKHREGANDESE</sequence>
<keyword evidence="3" id="KW-1185">Reference proteome</keyword>
<evidence type="ECO:0000313" key="3">
    <source>
        <dbReference type="Proteomes" id="UP000568839"/>
    </source>
</evidence>
<accession>A0A841PU36</accession>
<dbReference type="RefSeq" id="WP_184404743.1">
    <property type="nucleotide sequence ID" value="NZ_JACHHJ010000004.1"/>
</dbReference>
<organism evidence="2 3">
    <name type="scientific">Geomicrobium halophilum</name>
    <dbReference type="NCBI Taxonomy" id="549000"/>
    <lineage>
        <taxon>Bacteria</taxon>
        <taxon>Bacillati</taxon>
        <taxon>Bacillota</taxon>
        <taxon>Bacilli</taxon>
        <taxon>Bacillales</taxon>
        <taxon>Geomicrobium</taxon>
    </lineage>
</organism>
<comment type="caution">
    <text evidence="2">The sequence shown here is derived from an EMBL/GenBank/DDBJ whole genome shotgun (WGS) entry which is preliminary data.</text>
</comment>
<dbReference type="Proteomes" id="UP000568839">
    <property type="component" value="Unassembled WGS sequence"/>
</dbReference>
<evidence type="ECO:0000313" key="2">
    <source>
        <dbReference type="EMBL" id="MBB6450666.1"/>
    </source>
</evidence>
<dbReference type="EMBL" id="JACHHJ010000004">
    <property type="protein sequence ID" value="MBB6450666.1"/>
    <property type="molecule type" value="Genomic_DNA"/>
</dbReference>
<gene>
    <name evidence="2" type="ORF">HNR44_002656</name>
</gene>